<dbReference type="AlphaFoldDB" id="A0A1F8DZW5"/>
<proteinExistence type="predicted"/>
<evidence type="ECO:0000256" key="1">
    <source>
        <dbReference type="SAM" id="MobiDB-lite"/>
    </source>
</evidence>
<gene>
    <name evidence="2" type="ORF">A2610_03840</name>
</gene>
<evidence type="ECO:0000313" key="2">
    <source>
        <dbReference type="EMBL" id="OGM94017.1"/>
    </source>
</evidence>
<accession>A0A1F8DZW5</accession>
<protein>
    <submittedName>
        <fullName evidence="2">Uncharacterized protein</fullName>
    </submittedName>
</protein>
<feature type="region of interest" description="Disordered" evidence="1">
    <location>
        <begin position="249"/>
        <end position="288"/>
    </location>
</feature>
<sequence length="288" mass="29352">MAILASGCATNHPRSIVTHVQYVQLPSAPPVDQYAAPPQPAPQMVQAGKPVEVRKYLNIGANPVDEKRPTRPNERVLILADDAYVVTRDRAGKISEGWIKAGEQVFAVPASDPRYWEAIAIKRCGNPILNRLHGVAPIWIFDPSAQPQPVVQQSIAPQVVGQQQLAAVPVPAPVSSEPVPCAQRKSGWGSVIGGAVGFVGGLITRKPALAAATAAGGALIGGWFDGECLEPQDVAVAAGWGIAGYGLTKPRSHGGGPATSSSSGSGSGSGPASLPSNGGGGPGGIPGN</sequence>
<organism evidence="2 3">
    <name type="scientific">Candidatus Wolfebacteria bacterium RIFOXYD1_FULL_48_65</name>
    <dbReference type="NCBI Taxonomy" id="1802561"/>
    <lineage>
        <taxon>Bacteria</taxon>
        <taxon>Candidatus Wolfeibacteriota</taxon>
    </lineage>
</organism>
<dbReference type="Proteomes" id="UP000179057">
    <property type="component" value="Unassembled WGS sequence"/>
</dbReference>
<comment type="caution">
    <text evidence="2">The sequence shown here is derived from an EMBL/GenBank/DDBJ whole genome shotgun (WGS) entry which is preliminary data.</text>
</comment>
<feature type="compositionally biased region" description="Gly residues" evidence="1">
    <location>
        <begin position="277"/>
        <end position="288"/>
    </location>
</feature>
<dbReference type="EMBL" id="MGIV01000018">
    <property type="protein sequence ID" value="OGM94017.1"/>
    <property type="molecule type" value="Genomic_DNA"/>
</dbReference>
<name>A0A1F8DZW5_9BACT</name>
<evidence type="ECO:0000313" key="3">
    <source>
        <dbReference type="Proteomes" id="UP000179057"/>
    </source>
</evidence>
<reference evidence="2 3" key="1">
    <citation type="journal article" date="2016" name="Nat. Commun.">
        <title>Thousands of microbial genomes shed light on interconnected biogeochemical processes in an aquifer system.</title>
        <authorList>
            <person name="Anantharaman K."/>
            <person name="Brown C.T."/>
            <person name="Hug L.A."/>
            <person name="Sharon I."/>
            <person name="Castelle C.J."/>
            <person name="Probst A.J."/>
            <person name="Thomas B.C."/>
            <person name="Singh A."/>
            <person name="Wilkins M.J."/>
            <person name="Karaoz U."/>
            <person name="Brodie E.L."/>
            <person name="Williams K.H."/>
            <person name="Hubbard S.S."/>
            <person name="Banfield J.F."/>
        </authorList>
    </citation>
    <scope>NUCLEOTIDE SEQUENCE [LARGE SCALE GENOMIC DNA]</scope>
</reference>
<feature type="compositionally biased region" description="Low complexity" evidence="1">
    <location>
        <begin position="258"/>
        <end position="276"/>
    </location>
</feature>